<sequence>MNQIMRVFDEPMIRQLHALLPYLELWLSFPGLVMNCYFAWAFSSISMYNANFRILLITLNLITSAVSMIHPLFQILPEQLHSTENGVTPSTVILYFLLYLQNVGIFVLDVKFLLMGLERRVAFKFRDTYEHNHGGVMKWGLMLLITASAILAAVKAAYLFISSQGSVDAALQDAFVLERSLAVFVFSNTLAGASWCYGYWETLRLKKSVLQHQYSAQTLSESFEIKQTGEVVQLVEYMLRMFILCVVLCGSCTAIAIVLRVYGEIPTGSYQMHFVTNLEYVIVGFYNLYSSLLMIFYFKPLKRRLVKDLTSFLPFLSLARLGSPRNSVVAPRADNIETDVYFQTLQRMWNRPQINTSKPES</sequence>
<dbReference type="WBParaSite" id="BXY_0544300.1">
    <property type="protein sequence ID" value="BXY_0544300.1"/>
    <property type="gene ID" value="BXY_0544300"/>
</dbReference>
<dbReference type="Proteomes" id="UP000095284">
    <property type="component" value="Unplaced"/>
</dbReference>
<accession>A0A1I7RXH6</accession>
<proteinExistence type="predicted"/>
<name>A0A1I7RXH6_BURXY</name>
<dbReference type="AlphaFoldDB" id="A0A1I7RXH6"/>
<organism evidence="1 2">
    <name type="scientific">Bursaphelenchus xylophilus</name>
    <name type="common">Pinewood nematode worm</name>
    <name type="synonym">Aphelenchoides xylophilus</name>
    <dbReference type="NCBI Taxonomy" id="6326"/>
    <lineage>
        <taxon>Eukaryota</taxon>
        <taxon>Metazoa</taxon>
        <taxon>Ecdysozoa</taxon>
        <taxon>Nematoda</taxon>
        <taxon>Chromadorea</taxon>
        <taxon>Rhabditida</taxon>
        <taxon>Tylenchina</taxon>
        <taxon>Tylenchomorpha</taxon>
        <taxon>Aphelenchoidea</taxon>
        <taxon>Aphelenchoididae</taxon>
        <taxon>Bursaphelenchus</taxon>
    </lineage>
</organism>
<protein>
    <submittedName>
        <fullName evidence="2">Uncharacterized protein</fullName>
    </submittedName>
</protein>
<evidence type="ECO:0000313" key="2">
    <source>
        <dbReference type="WBParaSite" id="BXY_0544300.1"/>
    </source>
</evidence>
<reference evidence="2" key="1">
    <citation type="submission" date="2016-11" db="UniProtKB">
        <authorList>
            <consortium name="WormBaseParasite"/>
        </authorList>
    </citation>
    <scope>IDENTIFICATION</scope>
</reference>
<evidence type="ECO:0000313" key="1">
    <source>
        <dbReference type="Proteomes" id="UP000095284"/>
    </source>
</evidence>